<dbReference type="SUPFAM" id="SSF54211">
    <property type="entry name" value="Ribosomal protein S5 domain 2-like"/>
    <property type="match status" value="1"/>
</dbReference>
<reference evidence="6" key="1">
    <citation type="submission" date="2020-06" db="EMBL/GenBank/DDBJ databases">
        <title>WGS assembly of Ceratodon purpureus strain R40.</title>
        <authorList>
            <person name="Carey S.B."/>
            <person name="Jenkins J."/>
            <person name="Shu S."/>
            <person name="Lovell J.T."/>
            <person name="Sreedasyam A."/>
            <person name="Maumus F."/>
            <person name="Tiley G.P."/>
            <person name="Fernandez-Pozo N."/>
            <person name="Barry K."/>
            <person name="Chen C."/>
            <person name="Wang M."/>
            <person name="Lipzen A."/>
            <person name="Daum C."/>
            <person name="Saski C.A."/>
            <person name="Payton A.C."/>
            <person name="Mcbreen J.C."/>
            <person name="Conrad R.E."/>
            <person name="Kollar L.M."/>
            <person name="Olsson S."/>
            <person name="Huttunen S."/>
            <person name="Landis J.B."/>
            <person name="Wickett N.J."/>
            <person name="Johnson M.G."/>
            <person name="Rensing S.A."/>
            <person name="Grimwood J."/>
            <person name="Schmutz J."/>
            <person name="Mcdaniel S.F."/>
        </authorList>
    </citation>
    <scope>NUCLEOTIDE SEQUENCE</scope>
    <source>
        <strain evidence="6">R40</strain>
    </source>
</reference>
<dbReference type="SMART" id="SM01340">
    <property type="entry name" value="DNA_mis_repair"/>
    <property type="match status" value="1"/>
</dbReference>
<accession>A0A8T0GM98</accession>
<dbReference type="GO" id="GO:0032389">
    <property type="term" value="C:MutLalpha complex"/>
    <property type="evidence" value="ECO:0007669"/>
    <property type="project" value="TreeGrafter"/>
</dbReference>
<feature type="region of interest" description="Disordered" evidence="3">
    <location>
        <begin position="367"/>
        <end position="451"/>
    </location>
</feature>
<comment type="caution">
    <text evidence="6">The sequence shown here is derived from an EMBL/GenBank/DDBJ whole genome shotgun (WGS) entry which is preliminary data.</text>
</comment>
<dbReference type="GO" id="GO:0016887">
    <property type="term" value="F:ATP hydrolysis activity"/>
    <property type="evidence" value="ECO:0007669"/>
    <property type="project" value="InterPro"/>
</dbReference>
<dbReference type="InterPro" id="IPR014721">
    <property type="entry name" value="Ribsml_uS5_D2-typ_fold_subgr"/>
</dbReference>
<dbReference type="InterPro" id="IPR020568">
    <property type="entry name" value="Ribosomal_Su5_D2-typ_SF"/>
</dbReference>
<dbReference type="Proteomes" id="UP000822688">
    <property type="component" value="Chromosome 10"/>
</dbReference>
<dbReference type="PANTHER" id="PTHR10073:SF52">
    <property type="entry name" value="MISMATCH REPAIR ENDONUCLEASE PMS2"/>
    <property type="match status" value="1"/>
</dbReference>
<keyword evidence="7" id="KW-1185">Reference proteome</keyword>
<name>A0A8T0GM98_CERPU</name>
<dbReference type="Pfam" id="PF13589">
    <property type="entry name" value="HATPase_c_3"/>
    <property type="match status" value="1"/>
</dbReference>
<dbReference type="EMBL" id="CM026431">
    <property type="protein sequence ID" value="KAG0559655.1"/>
    <property type="molecule type" value="Genomic_DNA"/>
</dbReference>
<dbReference type="SMART" id="SM00853">
    <property type="entry name" value="MutL_C"/>
    <property type="match status" value="1"/>
</dbReference>
<organism evidence="6 7">
    <name type="scientific">Ceratodon purpureus</name>
    <name type="common">Fire moss</name>
    <name type="synonym">Dicranum purpureum</name>
    <dbReference type="NCBI Taxonomy" id="3225"/>
    <lineage>
        <taxon>Eukaryota</taxon>
        <taxon>Viridiplantae</taxon>
        <taxon>Streptophyta</taxon>
        <taxon>Embryophyta</taxon>
        <taxon>Bryophyta</taxon>
        <taxon>Bryophytina</taxon>
        <taxon>Bryopsida</taxon>
        <taxon>Dicranidae</taxon>
        <taxon>Pseudoditrichales</taxon>
        <taxon>Ditrichaceae</taxon>
        <taxon>Ceratodon</taxon>
    </lineage>
</organism>
<evidence type="ECO:0000256" key="3">
    <source>
        <dbReference type="SAM" id="MobiDB-lite"/>
    </source>
</evidence>
<dbReference type="Pfam" id="PF01119">
    <property type="entry name" value="DNA_mis_repair"/>
    <property type="match status" value="1"/>
</dbReference>
<evidence type="ECO:0000259" key="4">
    <source>
        <dbReference type="SMART" id="SM00853"/>
    </source>
</evidence>
<dbReference type="InterPro" id="IPR042120">
    <property type="entry name" value="MutL_C_dimsub"/>
</dbReference>
<evidence type="ECO:0000259" key="5">
    <source>
        <dbReference type="SMART" id="SM01340"/>
    </source>
</evidence>
<protein>
    <recommendedName>
        <fullName evidence="8">PMS1</fullName>
    </recommendedName>
</protein>
<dbReference type="Gene3D" id="3.30.565.10">
    <property type="entry name" value="Histidine kinase-like ATPase, C-terminal domain"/>
    <property type="match status" value="1"/>
</dbReference>
<keyword evidence="2" id="KW-0227">DNA damage</keyword>
<dbReference type="PROSITE" id="PS00058">
    <property type="entry name" value="DNA_MISMATCH_REPAIR_1"/>
    <property type="match status" value="1"/>
</dbReference>
<feature type="compositionally biased region" description="Acidic residues" evidence="3">
    <location>
        <begin position="392"/>
        <end position="402"/>
    </location>
</feature>
<dbReference type="Gene3D" id="3.30.230.10">
    <property type="match status" value="1"/>
</dbReference>
<dbReference type="InterPro" id="IPR014762">
    <property type="entry name" value="DNA_mismatch_repair_CS"/>
</dbReference>
<sequence length="928" mass="101344">MLWWNSLMLCCGGILLCYVVEEFSYVMFWLRDFFYVCVQVVLDLATAVKELVENSLDAGATSVEIRLKEYGSVLIEVADNGCGVSPENYQGLTLKYHTSKISEFADLQTLSSFGFRGEALSSLCALSDVSVTTRTKEEPVGARLTYDHSGALISQERVARAIGTTVAVSKLFSPLPVRYKEFNRNIRREYGRLLSILQAYALIAKGVRIVCTNQVGKSGRTTIVQTQGSGSVKDNIITVFGSKTATCLEPLDLLVSDGCRVEGFVSRPGAGCGRASGDRQFVYVNGRPVDLPKINKLLNELYGSFNSLQKPMAVLNFILAPTAYDVNVTPDKRKVFLHTEGALLVALREVLENVYTPEKYTYAINNLGDEPTSTKQKPGSAGVLDSGHESSIPEEDSDEEAPESPKGEVSARGAEESQDFSRPKNGTSGRRTSFEIRTASPSTSGQEKRPKSDFLNLLSFKLKGPKTGASGKGIADALAKTSNVSRNSSKIMQSRLTGFVSTSTKSTASERDIVVSAQKDAEMEDTEEMEDAEELETIEPVPDSAMNVVDITAVNPIHEHVSCCVDHPEDTSVLVVSKPKLVIGLGQTEAGNINDSEEAIDLDKDDDFVNLDEEVAKLSSLNKSKAIEVVGPCSLDQPSNLQVDTTEVIFDIKKLRLKGRRGLLHFEDEAAVRGKPLKRMRGFTAATLEADGVTKGGAEKEAALVAATKELERSFNKADFKQMKVVGQFNLGFILAKLDQDLFIVDQHASDEKYNFERLSKTTVLNKQPLMRPLPVELSAAEEVIVTTHIETFRQNGFDFVENENAPPGRRLQLSAVPFSKNITFGIGDVQELVGILANESAPVSRASPTEQTGSQRGGLLAAVRPSRVRGMLASRACRSSIMIGDALCKKEMEKILCHLADLDAPWNCPHGRPTMRHLADLTALRER</sequence>
<comment type="similarity">
    <text evidence="1">Belongs to the DNA mismatch repair MutL/HexB family.</text>
</comment>
<dbReference type="FunFam" id="3.30.1370.100:FF:000001">
    <property type="entry name" value="Mismatch repair endonuclease pms1, putative"/>
    <property type="match status" value="1"/>
</dbReference>
<dbReference type="InterPro" id="IPR013507">
    <property type="entry name" value="DNA_mismatch_S5_2-like"/>
</dbReference>
<dbReference type="FunFam" id="3.30.565.10:FF:000014">
    <property type="entry name" value="Mismatch repair endonuclease pms1, putative"/>
    <property type="match status" value="1"/>
</dbReference>
<dbReference type="CDD" id="cd16926">
    <property type="entry name" value="HATPase_MutL-MLH-PMS-like"/>
    <property type="match status" value="1"/>
</dbReference>
<evidence type="ECO:0008006" key="8">
    <source>
        <dbReference type="Google" id="ProtNLM"/>
    </source>
</evidence>
<dbReference type="Pfam" id="PF08676">
    <property type="entry name" value="MutL_C"/>
    <property type="match status" value="1"/>
</dbReference>
<dbReference type="CDD" id="cd03484">
    <property type="entry name" value="MutL_Trans_hPMS_2_like"/>
    <property type="match status" value="1"/>
</dbReference>
<feature type="compositionally biased region" description="Basic and acidic residues" evidence="3">
    <location>
        <begin position="413"/>
        <end position="422"/>
    </location>
</feature>
<dbReference type="InterPro" id="IPR036890">
    <property type="entry name" value="HATPase_C_sf"/>
</dbReference>
<dbReference type="GO" id="GO:0005524">
    <property type="term" value="F:ATP binding"/>
    <property type="evidence" value="ECO:0007669"/>
    <property type="project" value="InterPro"/>
</dbReference>
<dbReference type="InterPro" id="IPR002099">
    <property type="entry name" value="MutL/Mlh/PMS"/>
</dbReference>
<feature type="domain" description="MutL C-terminal dimerisation" evidence="4">
    <location>
        <begin position="725"/>
        <end position="888"/>
    </location>
</feature>
<dbReference type="Gene3D" id="3.30.1370.100">
    <property type="entry name" value="MutL, C-terminal domain, regulatory subdomain"/>
    <property type="match status" value="1"/>
</dbReference>
<evidence type="ECO:0000313" key="7">
    <source>
        <dbReference type="Proteomes" id="UP000822688"/>
    </source>
</evidence>
<dbReference type="SUPFAM" id="SSF55874">
    <property type="entry name" value="ATPase domain of HSP90 chaperone/DNA topoisomerase II/histidine kinase"/>
    <property type="match status" value="1"/>
</dbReference>
<dbReference type="GO" id="GO:0030983">
    <property type="term" value="F:mismatched DNA binding"/>
    <property type="evidence" value="ECO:0007669"/>
    <property type="project" value="InterPro"/>
</dbReference>
<dbReference type="FunFam" id="3.30.230.10:FF:000054">
    <property type="entry name" value="DNA mismatch repair protein PMS1"/>
    <property type="match status" value="1"/>
</dbReference>
<dbReference type="InterPro" id="IPR038973">
    <property type="entry name" value="MutL/Mlh/Pms-like"/>
</dbReference>
<dbReference type="PANTHER" id="PTHR10073">
    <property type="entry name" value="DNA MISMATCH REPAIR PROTEIN MLH, PMS, MUTL"/>
    <property type="match status" value="1"/>
</dbReference>
<evidence type="ECO:0000256" key="1">
    <source>
        <dbReference type="ARBA" id="ARBA00006082"/>
    </source>
</evidence>
<gene>
    <name evidence="6" type="ORF">KC19_10G121200</name>
</gene>
<dbReference type="SUPFAM" id="SSF118116">
    <property type="entry name" value="DNA mismatch repair protein MutL"/>
    <property type="match status" value="1"/>
</dbReference>
<dbReference type="InterPro" id="IPR042121">
    <property type="entry name" value="MutL_C_regsub"/>
</dbReference>
<dbReference type="AlphaFoldDB" id="A0A8T0GM98"/>
<evidence type="ECO:0000256" key="2">
    <source>
        <dbReference type="ARBA" id="ARBA00022763"/>
    </source>
</evidence>
<proteinExistence type="inferred from homology"/>
<dbReference type="InterPro" id="IPR014790">
    <property type="entry name" value="MutL_C"/>
</dbReference>
<evidence type="ECO:0000313" key="6">
    <source>
        <dbReference type="EMBL" id="KAG0559655.1"/>
    </source>
</evidence>
<dbReference type="NCBIfam" id="TIGR00585">
    <property type="entry name" value="mutl"/>
    <property type="match status" value="1"/>
</dbReference>
<dbReference type="Gene3D" id="3.30.1540.20">
    <property type="entry name" value="MutL, C-terminal domain, dimerisation subdomain"/>
    <property type="match status" value="1"/>
</dbReference>
<dbReference type="GO" id="GO:0006298">
    <property type="term" value="P:mismatch repair"/>
    <property type="evidence" value="ECO:0007669"/>
    <property type="project" value="InterPro"/>
</dbReference>
<dbReference type="GO" id="GO:0140664">
    <property type="term" value="F:ATP-dependent DNA damage sensor activity"/>
    <property type="evidence" value="ECO:0007669"/>
    <property type="project" value="InterPro"/>
</dbReference>
<dbReference type="InterPro" id="IPR037198">
    <property type="entry name" value="MutL_C_sf"/>
</dbReference>
<feature type="domain" description="DNA mismatch repair protein S5" evidence="5">
    <location>
        <begin position="236"/>
        <end position="356"/>
    </location>
</feature>